<dbReference type="EMBL" id="CM047738">
    <property type="protein sequence ID" value="KAJ0044836.1"/>
    <property type="molecule type" value="Genomic_DNA"/>
</dbReference>
<name>A0ACC0Z0R5_9ROSI</name>
<gene>
    <name evidence="1" type="ORF">Pint_06182</name>
</gene>
<evidence type="ECO:0000313" key="1">
    <source>
        <dbReference type="EMBL" id="KAJ0044836.1"/>
    </source>
</evidence>
<reference evidence="2" key="1">
    <citation type="journal article" date="2023" name="G3 (Bethesda)">
        <title>Genome assembly and association tests identify interacting loci associated with vigor, precocity, and sex in interspecific pistachio rootstocks.</title>
        <authorList>
            <person name="Palmer W."/>
            <person name="Jacygrad E."/>
            <person name="Sagayaradj S."/>
            <person name="Cavanaugh K."/>
            <person name="Han R."/>
            <person name="Bertier L."/>
            <person name="Beede B."/>
            <person name="Kafkas S."/>
            <person name="Golino D."/>
            <person name="Preece J."/>
            <person name="Michelmore R."/>
        </authorList>
    </citation>
    <scope>NUCLEOTIDE SEQUENCE [LARGE SCALE GENOMIC DNA]</scope>
</reference>
<comment type="caution">
    <text evidence="1">The sequence shown here is derived from an EMBL/GenBank/DDBJ whole genome shotgun (WGS) entry which is preliminary data.</text>
</comment>
<proteinExistence type="predicted"/>
<dbReference type="Proteomes" id="UP001163603">
    <property type="component" value="Chromosome 3"/>
</dbReference>
<keyword evidence="2" id="KW-1185">Reference proteome</keyword>
<evidence type="ECO:0000313" key="2">
    <source>
        <dbReference type="Proteomes" id="UP001163603"/>
    </source>
</evidence>
<protein>
    <submittedName>
        <fullName evidence="1">Uncharacterized protein</fullName>
    </submittedName>
</protein>
<organism evidence="1 2">
    <name type="scientific">Pistacia integerrima</name>
    <dbReference type="NCBI Taxonomy" id="434235"/>
    <lineage>
        <taxon>Eukaryota</taxon>
        <taxon>Viridiplantae</taxon>
        <taxon>Streptophyta</taxon>
        <taxon>Embryophyta</taxon>
        <taxon>Tracheophyta</taxon>
        <taxon>Spermatophyta</taxon>
        <taxon>Magnoliopsida</taxon>
        <taxon>eudicotyledons</taxon>
        <taxon>Gunneridae</taxon>
        <taxon>Pentapetalae</taxon>
        <taxon>rosids</taxon>
        <taxon>malvids</taxon>
        <taxon>Sapindales</taxon>
        <taxon>Anacardiaceae</taxon>
        <taxon>Pistacia</taxon>
    </lineage>
</organism>
<sequence length="329" mass="37504">MGLKQVLHMNGGEEDFSYANNSSTQNDVILKAKPLIQESIYEMCSNNVFLNDLPGNDFNSAFKSLPSFYERLEKEKGDEFGQHNCLIAAVPRSFYERLFPPHSLHFIFSSYAVHWLSQVPEGLVSESGIPMNKQNFYIGKTSPSNVRKAYLDQFEKDFTLFLKLRSEELKSGGRMVLTVMGDDKHNPHVWDLLGDVANDMVSEGLIEGSKLESFNVPLYSPRAEEVRHIIEREGSFNIHQLQTFNISWFQISDMKNHEGLELDSSMYSEVGGKIVAGRKRAVAEPLVARHFGKAIMDDMFQRFSIKATHYLEMEPRAAYPSILFSLIKK</sequence>
<accession>A0ACC0Z0R5</accession>